<sequence length="591" mass="66733">MMGSSVLVGTVSLLLLFHYHPVTSSGDRSVMVQILHLSSSLPDDDRENKLGSSTTMDHRHQIHVDLDPAFLRHGGPGPAVPVQPQHGASDPKQDDNNWNVPHVPDSMFQKPDTDRCSQFLGNSMGNSEARFFSLCSDDMMMGTLWCEWNPVLESSFCQANNLMVDPSKITVSKGGESIQQVMGRAEAEELPSYQSGALHLSQCVPNQNHINPKDLPFHLFDMFQSLDEGTNRHVECTAYEERPTLIITRYEYANLYHTYSDWYSAYQAAMIALHGNRSAVENVHIVFFDGHAQAKTDMGWKLLFSNATVCYISEYKNDKKEPACFRNAIFVPAGYTAPTSVTSIERLGMGEPAYKYIDASCQKNKWQQRFREMMVGNSKRYLIANKATTRLNLLLQDGNNSHQDPNSPKKMEGRKQRDNQPTLRVMLLSRTNYQSHPRMDGKVSRIIQNEEEVLHFLEDYKGPDEPMGILSKENFPTVTVNRVVLEEHDVAEQIVMFQQADVVVGMHGAGLSHIFLARPGTVLLEIKPNGYSDSMRHFQYLAQMAGCIHRPRDLRTDDDPYPVPISDFEQSFKESVALFLGHQNNLAASQQ</sequence>
<reference evidence="7" key="1">
    <citation type="submission" date="2020-06" db="EMBL/GenBank/DDBJ databases">
        <authorList>
            <consortium name="Plant Systems Biology data submission"/>
        </authorList>
    </citation>
    <scope>NUCLEOTIDE SEQUENCE</scope>
    <source>
        <strain evidence="7">D6</strain>
    </source>
</reference>
<keyword evidence="2" id="KW-0808">Transferase</keyword>
<evidence type="ECO:0000313" key="8">
    <source>
        <dbReference type="Proteomes" id="UP001153069"/>
    </source>
</evidence>
<dbReference type="AlphaFoldDB" id="A0A9N8HPA3"/>
<proteinExistence type="predicted"/>
<evidence type="ECO:0000256" key="5">
    <source>
        <dbReference type="SAM" id="SignalP"/>
    </source>
</evidence>
<feature type="signal peptide" evidence="5">
    <location>
        <begin position="1"/>
        <end position="24"/>
    </location>
</feature>
<evidence type="ECO:0000313" key="7">
    <source>
        <dbReference type="EMBL" id="CAB9519850.1"/>
    </source>
</evidence>
<gene>
    <name evidence="7" type="ORF">SEMRO_1051_G235750.1</name>
</gene>
<feature type="compositionally biased region" description="Polar residues" evidence="4">
    <location>
        <begin position="396"/>
        <end position="406"/>
    </location>
</feature>
<protein>
    <submittedName>
        <fullName evidence="7">Inherit from strNOG: K03714 glycoprotein 2-beta-D-xylosyltransferase</fullName>
    </submittedName>
</protein>
<accession>A0A9N8HPA3</accession>
<feature type="domain" description="Glycosyltransferase 61 catalytic" evidence="6">
    <location>
        <begin position="421"/>
        <end position="523"/>
    </location>
</feature>
<dbReference type="InterPro" id="IPR007657">
    <property type="entry name" value="Glycosyltransferase_61"/>
</dbReference>
<dbReference type="Pfam" id="PF04577">
    <property type="entry name" value="Glyco_transf_61"/>
    <property type="match status" value="1"/>
</dbReference>
<feature type="chain" id="PRO_5040401280" evidence="5">
    <location>
        <begin position="25"/>
        <end position="591"/>
    </location>
</feature>
<dbReference type="InterPro" id="IPR049625">
    <property type="entry name" value="Glyco_transf_61_cat"/>
</dbReference>
<keyword evidence="5" id="KW-0732">Signal</keyword>
<keyword evidence="8" id="KW-1185">Reference proteome</keyword>
<keyword evidence="1" id="KW-0328">Glycosyltransferase</keyword>
<keyword evidence="3" id="KW-0325">Glycoprotein</keyword>
<feature type="region of interest" description="Disordered" evidence="4">
    <location>
        <begin position="396"/>
        <end position="419"/>
    </location>
</feature>
<evidence type="ECO:0000256" key="4">
    <source>
        <dbReference type="SAM" id="MobiDB-lite"/>
    </source>
</evidence>
<evidence type="ECO:0000259" key="6">
    <source>
        <dbReference type="Pfam" id="PF04577"/>
    </source>
</evidence>
<dbReference type="GO" id="GO:0016757">
    <property type="term" value="F:glycosyltransferase activity"/>
    <property type="evidence" value="ECO:0007669"/>
    <property type="project" value="UniProtKB-KW"/>
</dbReference>
<organism evidence="7 8">
    <name type="scientific">Seminavis robusta</name>
    <dbReference type="NCBI Taxonomy" id="568900"/>
    <lineage>
        <taxon>Eukaryota</taxon>
        <taxon>Sar</taxon>
        <taxon>Stramenopiles</taxon>
        <taxon>Ochrophyta</taxon>
        <taxon>Bacillariophyta</taxon>
        <taxon>Bacillariophyceae</taxon>
        <taxon>Bacillariophycidae</taxon>
        <taxon>Naviculales</taxon>
        <taxon>Naviculaceae</taxon>
        <taxon>Seminavis</taxon>
    </lineage>
</organism>
<evidence type="ECO:0000256" key="1">
    <source>
        <dbReference type="ARBA" id="ARBA00022676"/>
    </source>
</evidence>
<name>A0A9N8HPA3_9STRA</name>
<dbReference type="EMBL" id="CAICTM010001049">
    <property type="protein sequence ID" value="CAB9519850.1"/>
    <property type="molecule type" value="Genomic_DNA"/>
</dbReference>
<feature type="region of interest" description="Disordered" evidence="4">
    <location>
        <begin position="73"/>
        <end position="95"/>
    </location>
</feature>
<dbReference type="PANTHER" id="PTHR48437">
    <property type="entry name" value="INITIATOR BINDING DOMAIN-CONTAINING PROTEIN"/>
    <property type="match status" value="1"/>
</dbReference>
<evidence type="ECO:0000256" key="2">
    <source>
        <dbReference type="ARBA" id="ARBA00022679"/>
    </source>
</evidence>
<evidence type="ECO:0000256" key="3">
    <source>
        <dbReference type="ARBA" id="ARBA00023180"/>
    </source>
</evidence>
<comment type="caution">
    <text evidence="7">The sequence shown here is derived from an EMBL/GenBank/DDBJ whole genome shotgun (WGS) entry which is preliminary data.</text>
</comment>
<feature type="compositionally biased region" description="Basic and acidic residues" evidence="4">
    <location>
        <begin position="407"/>
        <end position="418"/>
    </location>
</feature>
<dbReference type="Proteomes" id="UP001153069">
    <property type="component" value="Unassembled WGS sequence"/>
</dbReference>
<dbReference type="OrthoDB" id="42711at2759"/>
<dbReference type="PANTHER" id="PTHR48437:SF1">
    <property type="entry name" value="INITIATOR BINDING DOMAIN-CONTAINING PROTEIN"/>
    <property type="match status" value="1"/>
</dbReference>